<name>Q0C607_HYPNA</name>
<dbReference type="HOGENOM" id="CLU_3290865_0_0_5"/>
<dbReference type="EMBL" id="CP000158">
    <property type="protein sequence ID" value="ABI77874.1"/>
    <property type="molecule type" value="Genomic_DNA"/>
</dbReference>
<protein>
    <submittedName>
        <fullName evidence="2">Uncharacterized protein</fullName>
    </submittedName>
</protein>
<keyword evidence="3" id="KW-1185">Reference proteome</keyword>
<reference evidence="2 3" key="1">
    <citation type="journal article" date="2006" name="J. Bacteriol.">
        <title>Comparative genomic evidence for a close relationship between the dimorphic prosthecate bacteria Hyphomonas neptunium and Caulobacter crescentus.</title>
        <authorList>
            <person name="Badger J.H."/>
            <person name="Hoover T.R."/>
            <person name="Brun Y.V."/>
            <person name="Weiner R.M."/>
            <person name="Laub M.T."/>
            <person name="Alexandre G."/>
            <person name="Mrazek J."/>
            <person name="Ren Q."/>
            <person name="Paulsen I.T."/>
            <person name="Nelson K.E."/>
            <person name="Khouri H.M."/>
            <person name="Radune D."/>
            <person name="Sosa J."/>
            <person name="Dodson R.J."/>
            <person name="Sullivan S.A."/>
            <person name="Rosovitz M.J."/>
            <person name="Madupu R."/>
            <person name="Brinkac L.M."/>
            <person name="Durkin A.S."/>
            <person name="Daugherty S.C."/>
            <person name="Kothari S.P."/>
            <person name="Giglio M.G."/>
            <person name="Zhou L."/>
            <person name="Haft D.H."/>
            <person name="Selengut J.D."/>
            <person name="Davidsen T.M."/>
            <person name="Yang Q."/>
            <person name="Zafar N."/>
            <person name="Ward N.L."/>
        </authorList>
    </citation>
    <scope>NUCLEOTIDE SEQUENCE [LARGE SCALE GENOMIC DNA]</scope>
    <source>
        <strain evidence="2 3">ATCC 15444</strain>
    </source>
</reference>
<feature type="compositionally biased region" description="Basic and acidic residues" evidence="1">
    <location>
        <begin position="17"/>
        <end position="32"/>
    </location>
</feature>
<dbReference type="STRING" id="228405.HNE_0102"/>
<evidence type="ECO:0000313" key="3">
    <source>
        <dbReference type="Proteomes" id="UP000001959"/>
    </source>
</evidence>
<evidence type="ECO:0000256" key="1">
    <source>
        <dbReference type="SAM" id="MobiDB-lite"/>
    </source>
</evidence>
<evidence type="ECO:0000313" key="2">
    <source>
        <dbReference type="EMBL" id="ABI77874.1"/>
    </source>
</evidence>
<dbReference type="KEGG" id="hne:HNE_0102"/>
<accession>Q0C607</accession>
<feature type="region of interest" description="Disordered" evidence="1">
    <location>
        <begin position="1"/>
        <end position="40"/>
    </location>
</feature>
<gene>
    <name evidence="2" type="ordered locus">HNE_0102</name>
</gene>
<sequence>MVGGAGHLAAYASKAGKLKEPSATKPEPEQSKASHTSEAG</sequence>
<organism evidence="2 3">
    <name type="scientific">Hyphomonas neptunium (strain ATCC 15444)</name>
    <dbReference type="NCBI Taxonomy" id="228405"/>
    <lineage>
        <taxon>Bacteria</taxon>
        <taxon>Pseudomonadati</taxon>
        <taxon>Pseudomonadota</taxon>
        <taxon>Alphaproteobacteria</taxon>
        <taxon>Hyphomonadales</taxon>
        <taxon>Hyphomonadaceae</taxon>
        <taxon>Hyphomonas</taxon>
    </lineage>
</organism>
<dbReference type="Proteomes" id="UP000001959">
    <property type="component" value="Chromosome"/>
</dbReference>
<dbReference type="AlphaFoldDB" id="Q0C607"/>
<proteinExistence type="predicted"/>